<organism evidence="3 4">
    <name type="scientific">Caligus rogercresseyi</name>
    <name type="common">Sea louse</name>
    <dbReference type="NCBI Taxonomy" id="217165"/>
    <lineage>
        <taxon>Eukaryota</taxon>
        <taxon>Metazoa</taxon>
        <taxon>Ecdysozoa</taxon>
        <taxon>Arthropoda</taxon>
        <taxon>Crustacea</taxon>
        <taxon>Multicrustacea</taxon>
        <taxon>Hexanauplia</taxon>
        <taxon>Copepoda</taxon>
        <taxon>Siphonostomatoida</taxon>
        <taxon>Caligidae</taxon>
        <taxon>Caligus</taxon>
    </lineage>
</organism>
<protein>
    <submittedName>
        <fullName evidence="3">Golgi-specific brefeldin A-resistance guanine nucleotide exchange factor 1-like Protein</fullName>
    </submittedName>
</protein>
<dbReference type="GO" id="GO:0005085">
    <property type="term" value="F:guanyl-nucleotide exchange factor activity"/>
    <property type="evidence" value="ECO:0007669"/>
    <property type="project" value="InterPro"/>
</dbReference>
<feature type="compositionally biased region" description="Basic residues" evidence="1">
    <location>
        <begin position="47"/>
        <end position="57"/>
    </location>
</feature>
<dbReference type="GO" id="GO:0032012">
    <property type="term" value="P:regulation of ARF protein signal transduction"/>
    <property type="evidence" value="ECO:0007669"/>
    <property type="project" value="InterPro"/>
</dbReference>
<reference evidence="4" key="1">
    <citation type="submission" date="2021-01" db="EMBL/GenBank/DDBJ databases">
        <title>Caligus Genome Assembly.</title>
        <authorList>
            <person name="Gallardo-Escarate C."/>
        </authorList>
    </citation>
    <scope>NUCLEOTIDE SEQUENCE [LARGE SCALE GENOMIC DNA]</scope>
</reference>
<name>A0A7T8KEA3_CALRO</name>
<dbReference type="SMART" id="SM00222">
    <property type="entry name" value="Sec7"/>
    <property type="match status" value="1"/>
</dbReference>
<feature type="domain" description="SEC7" evidence="2">
    <location>
        <begin position="194"/>
        <end position="339"/>
    </location>
</feature>
<dbReference type="InterPro" id="IPR023394">
    <property type="entry name" value="Sec7_C_sf"/>
</dbReference>
<dbReference type="Gene3D" id="1.10.1000.11">
    <property type="entry name" value="Arf Nucleotide-binding Site Opener,domain 2"/>
    <property type="match status" value="1"/>
</dbReference>
<keyword evidence="4" id="KW-1185">Reference proteome</keyword>
<dbReference type="GO" id="GO:0005737">
    <property type="term" value="C:cytoplasm"/>
    <property type="evidence" value="ECO:0007669"/>
    <property type="project" value="UniProtKB-ARBA"/>
</dbReference>
<evidence type="ECO:0000259" key="2">
    <source>
        <dbReference type="PROSITE" id="PS50190"/>
    </source>
</evidence>
<dbReference type="InterPro" id="IPR000904">
    <property type="entry name" value="Sec7_dom"/>
</dbReference>
<feature type="compositionally biased region" description="Polar residues" evidence="1">
    <location>
        <begin position="66"/>
        <end position="77"/>
    </location>
</feature>
<feature type="region of interest" description="Disordered" evidence="1">
    <location>
        <begin position="42"/>
        <end position="79"/>
    </location>
</feature>
<dbReference type="AlphaFoldDB" id="A0A7T8KEA3"/>
<dbReference type="GO" id="GO:0012505">
    <property type="term" value="C:endomembrane system"/>
    <property type="evidence" value="ECO:0007669"/>
    <property type="project" value="UniProtKB-ARBA"/>
</dbReference>
<dbReference type="InterPro" id="IPR035999">
    <property type="entry name" value="Sec7_dom_sf"/>
</dbReference>
<feature type="non-terminal residue" evidence="3">
    <location>
        <position position="350"/>
    </location>
</feature>
<accession>A0A7T8KEA3</accession>
<dbReference type="Pfam" id="PF01369">
    <property type="entry name" value="Sec7"/>
    <property type="match status" value="2"/>
</dbReference>
<dbReference type="PROSITE" id="PS50190">
    <property type="entry name" value="SEC7"/>
    <property type="match status" value="1"/>
</dbReference>
<dbReference type="OrthoDB" id="10258608at2759"/>
<dbReference type="EMBL" id="CP045893">
    <property type="protein sequence ID" value="QQP54309.1"/>
    <property type="molecule type" value="Genomic_DNA"/>
</dbReference>
<evidence type="ECO:0000256" key="1">
    <source>
        <dbReference type="SAM" id="MobiDB-lite"/>
    </source>
</evidence>
<dbReference type="PANTHER" id="PTHR10663:SF388">
    <property type="entry name" value="GOLGI-SPECIFIC BREFELDIN A-RESISTANCE GUANINE NUCLEOTIDE EXCHANGE FACTOR 1"/>
    <property type="match status" value="1"/>
</dbReference>
<dbReference type="GO" id="GO:0016192">
    <property type="term" value="P:vesicle-mediated transport"/>
    <property type="evidence" value="ECO:0007669"/>
    <property type="project" value="UniProtKB-ARBA"/>
</dbReference>
<gene>
    <name evidence="3" type="ORF">FKW44_007103</name>
</gene>
<evidence type="ECO:0000313" key="4">
    <source>
        <dbReference type="Proteomes" id="UP000595437"/>
    </source>
</evidence>
<proteinExistence type="predicted"/>
<evidence type="ECO:0000313" key="3">
    <source>
        <dbReference type="EMBL" id="QQP54309.1"/>
    </source>
</evidence>
<dbReference type="Proteomes" id="UP000595437">
    <property type="component" value="Chromosome 4"/>
</dbReference>
<dbReference type="SUPFAM" id="SSF48425">
    <property type="entry name" value="Sec7 domain"/>
    <property type="match status" value="1"/>
</dbReference>
<dbReference type="PANTHER" id="PTHR10663">
    <property type="entry name" value="GUANYL-NUCLEOTIDE EXCHANGE FACTOR"/>
    <property type="match status" value="1"/>
</dbReference>
<sequence>MAEASLVDMIRVLFGRLSDLPDRAEGFLPSLKRLKMISETGGYPSGRLKRGRSALKKPRTEHSKRTASVTSGLSSMESEAAKSDEELAKVIMTAEPEGEDSKDLTDPYKPNVEPTMIEVALSLLSTALEVGGKDIEKFGVLLNLVKDDLARNISRLIGIIESIEGHCHKRMLDVKKEGNAQDGGSQSSTLTHEQLMALKHKKKLIGTATEQFNTKPSKGIAFMQDSGLFQNPLEPLEVASFLRENPHLDKKQLGDYISNEKTSTFWRPLSKASTLVNDSAFTLAYAVIMLNVDQHNVNHTKKNDPMTLEQFCRNLRGTNGGSDHDEDMLAEVYHNIRTNEIVMPAEQSGV</sequence>